<dbReference type="EMBL" id="CP001614">
    <property type="protein sequence ID" value="ACR13456.1"/>
    <property type="molecule type" value="Genomic_DNA"/>
</dbReference>
<keyword evidence="1 2" id="KW-0418">Kinase</keyword>
<dbReference type="Gene3D" id="3.30.420.40">
    <property type="match status" value="2"/>
</dbReference>
<dbReference type="InterPro" id="IPR043129">
    <property type="entry name" value="ATPase_NBD"/>
</dbReference>
<comment type="similarity">
    <text evidence="1">Belongs to the anhydro-N-acetylmuramic acid kinase family.</text>
</comment>
<dbReference type="SUPFAM" id="SSF53067">
    <property type="entry name" value="Actin-like ATPase domain"/>
    <property type="match status" value="1"/>
</dbReference>
<dbReference type="GO" id="GO:0016301">
    <property type="term" value="F:kinase activity"/>
    <property type="evidence" value="ECO:0007669"/>
    <property type="project" value="UniProtKB-KW"/>
</dbReference>
<keyword evidence="1" id="KW-0547">Nucleotide-binding</keyword>
<dbReference type="GO" id="GO:0006040">
    <property type="term" value="P:amino sugar metabolic process"/>
    <property type="evidence" value="ECO:0007669"/>
    <property type="project" value="InterPro"/>
</dbReference>
<dbReference type="NCBIfam" id="NF007139">
    <property type="entry name" value="PRK09585.1-3"/>
    <property type="match status" value="1"/>
</dbReference>
<organism evidence="2 3">
    <name type="scientific">Teredinibacter turnerae (strain ATCC 39867 / T7901)</name>
    <dbReference type="NCBI Taxonomy" id="377629"/>
    <lineage>
        <taxon>Bacteria</taxon>
        <taxon>Pseudomonadati</taxon>
        <taxon>Pseudomonadota</taxon>
        <taxon>Gammaproteobacteria</taxon>
        <taxon>Cellvibrionales</taxon>
        <taxon>Cellvibrionaceae</taxon>
        <taxon>Teredinibacter</taxon>
    </lineage>
</organism>
<comment type="function">
    <text evidence="1">Catalyzes the specific phosphorylation of 1,6-anhydro-N-acetylmuramic acid (anhMurNAc) with the simultaneous cleavage of the 1,6-anhydro ring, generating MurNAc-6-P. Is required for the utilization of anhMurNAc either imported from the medium or derived from its own cell wall murein, and thus plays a role in cell wall recycling.</text>
</comment>
<keyword evidence="3" id="KW-1185">Reference proteome</keyword>
<dbReference type="HOGENOM" id="CLU_038782_0_0_6"/>
<dbReference type="EC" id="2.7.1.170" evidence="1"/>
<protein>
    <recommendedName>
        <fullName evidence="1">Anhydro-N-acetylmuramic acid kinase</fullName>
        <ecNumber evidence="1">2.7.1.170</ecNumber>
    </recommendedName>
    <alternativeName>
        <fullName evidence="1">AnhMurNAc kinase</fullName>
    </alternativeName>
</protein>
<evidence type="ECO:0000313" key="3">
    <source>
        <dbReference type="Proteomes" id="UP000009080"/>
    </source>
</evidence>
<dbReference type="KEGG" id="ttu:TERTU_0682"/>
<dbReference type="OrthoDB" id="9763949at2"/>
<gene>
    <name evidence="1 2" type="primary">anmK</name>
    <name evidence="2" type="ordered locus">TERTU_0682</name>
</gene>
<feature type="binding site" evidence="1">
    <location>
        <begin position="14"/>
        <end position="21"/>
    </location>
    <ligand>
        <name>ATP</name>
        <dbReference type="ChEBI" id="CHEBI:30616"/>
    </ligand>
</feature>
<comment type="catalytic activity">
    <reaction evidence="1">
        <text>1,6-anhydro-N-acetyl-beta-muramate + ATP + H2O = N-acetyl-D-muramate 6-phosphate + ADP + H(+)</text>
        <dbReference type="Rhea" id="RHEA:24952"/>
        <dbReference type="ChEBI" id="CHEBI:15377"/>
        <dbReference type="ChEBI" id="CHEBI:15378"/>
        <dbReference type="ChEBI" id="CHEBI:30616"/>
        <dbReference type="ChEBI" id="CHEBI:58690"/>
        <dbReference type="ChEBI" id="CHEBI:58722"/>
        <dbReference type="ChEBI" id="CHEBI:456216"/>
        <dbReference type="EC" id="2.7.1.170"/>
    </reaction>
</comment>
<dbReference type="GO" id="GO:0097175">
    <property type="term" value="P:1,6-anhydro-N-acetyl-beta-muramic acid catabolic process"/>
    <property type="evidence" value="ECO:0007669"/>
    <property type="project" value="UniProtKB-UniRule"/>
</dbReference>
<dbReference type="GO" id="GO:0009254">
    <property type="term" value="P:peptidoglycan turnover"/>
    <property type="evidence" value="ECO:0007669"/>
    <property type="project" value="UniProtKB-UniRule"/>
</dbReference>
<dbReference type="RefSeq" id="WP_015819570.1">
    <property type="nucleotide sequence ID" value="NC_012997.1"/>
</dbReference>
<dbReference type="Pfam" id="PF03702">
    <property type="entry name" value="AnmK"/>
    <property type="match status" value="1"/>
</dbReference>
<proteinExistence type="inferred from homology"/>
<accession>C5BNV2</accession>
<keyword evidence="1" id="KW-0067">ATP-binding</keyword>
<comment type="pathway">
    <text evidence="1">Cell wall biogenesis; peptidoglycan recycling.</text>
</comment>
<dbReference type="GO" id="GO:0016773">
    <property type="term" value="F:phosphotransferase activity, alcohol group as acceptor"/>
    <property type="evidence" value="ECO:0007669"/>
    <property type="project" value="UniProtKB-UniRule"/>
</dbReference>
<keyword evidence="1 2" id="KW-0808">Transferase</keyword>
<dbReference type="InterPro" id="IPR005338">
    <property type="entry name" value="Anhydro_N_Ac-Mur_kinase"/>
</dbReference>
<dbReference type="STRING" id="377629.TERTU_0682"/>
<dbReference type="GO" id="GO:0005524">
    <property type="term" value="F:ATP binding"/>
    <property type="evidence" value="ECO:0007669"/>
    <property type="project" value="UniProtKB-UniRule"/>
</dbReference>
<sequence>MAEAKSLFIGLMSGTSADSIDAGLVEFSENSFRLLATYDLPYDPRTRQKIFDLARPGDNEIDRMGALDRQLGMLFAKAVNQLLEENQLRAEQITAIGSHGQTIRHRTHSAGTPEQFSLQIGDPNTIAQLTGITTVADFRRRDMAASGQGAPLAPTFHHAMFSSLKENRCILNIGGMANITYLPTDGSVLGYDTGPGNALMDAWINKFGTKRFDKNGEWAGDGKINHELLDTLLSHSFFKMPAPKSTGREDFNVHWVNQAVEATITPFTPQDVQATLTELTAITIADAIRHSCTTGTHIYACGGGVHNRVLFARLAELLPGYTLSTTDDLGLHPDWVEAVAFAWLAMRTLNKLPGNLPAVTGADHPLILGGVYFA</sequence>
<dbReference type="UniPathway" id="UPA00544"/>
<dbReference type="HAMAP" id="MF_01270">
    <property type="entry name" value="AnhMurNAc_kinase"/>
    <property type="match status" value="1"/>
</dbReference>
<dbReference type="eggNOG" id="COG2377">
    <property type="taxonomic scope" value="Bacteria"/>
</dbReference>
<dbReference type="PANTHER" id="PTHR30605">
    <property type="entry name" value="ANHYDRO-N-ACETYLMURAMIC ACID KINASE"/>
    <property type="match status" value="1"/>
</dbReference>
<dbReference type="AlphaFoldDB" id="C5BNV2"/>
<dbReference type="Proteomes" id="UP000009080">
    <property type="component" value="Chromosome"/>
</dbReference>
<evidence type="ECO:0000256" key="1">
    <source>
        <dbReference type="HAMAP-Rule" id="MF_01270"/>
    </source>
</evidence>
<comment type="pathway">
    <text evidence="1">Amino-sugar metabolism; 1,6-anhydro-N-acetylmuramate degradation.</text>
</comment>
<dbReference type="NCBIfam" id="NF007148">
    <property type="entry name" value="PRK09585.3-2"/>
    <property type="match status" value="1"/>
</dbReference>
<dbReference type="UniPathway" id="UPA00343"/>
<dbReference type="CDD" id="cd24050">
    <property type="entry name" value="ASKHA_NBD_ANMK"/>
    <property type="match status" value="1"/>
</dbReference>
<keyword evidence="1" id="KW-0119">Carbohydrate metabolism</keyword>
<reference evidence="2 3" key="1">
    <citation type="journal article" date="2009" name="PLoS ONE">
        <title>The complete genome of Teredinibacter turnerae T7901: an intracellular endosymbiont of marine wood-boring bivalves (shipworms).</title>
        <authorList>
            <person name="Yang J.C."/>
            <person name="Madupu R."/>
            <person name="Durkin A.S."/>
            <person name="Ekborg N.A."/>
            <person name="Pedamallu C.S."/>
            <person name="Hostetler J.B."/>
            <person name="Radune D."/>
            <person name="Toms B.S."/>
            <person name="Henrissat B."/>
            <person name="Coutinho P.M."/>
            <person name="Schwarz S."/>
            <person name="Field L."/>
            <person name="Trindade-Silva A.E."/>
            <person name="Soares C.A.G."/>
            <person name="Elshahawi S."/>
            <person name="Hanora A."/>
            <person name="Schmidt E.W."/>
            <person name="Haygood M.G."/>
            <person name="Posfai J."/>
            <person name="Benner J."/>
            <person name="Madinger C."/>
            <person name="Nove J."/>
            <person name="Anton B."/>
            <person name="Chaudhary K."/>
            <person name="Foster J."/>
            <person name="Holman A."/>
            <person name="Kumar S."/>
            <person name="Lessard P.A."/>
            <person name="Luyten Y.A."/>
            <person name="Slatko B."/>
            <person name="Wood N."/>
            <person name="Wu B."/>
            <person name="Teplitski M."/>
            <person name="Mougous J.D."/>
            <person name="Ward N."/>
            <person name="Eisen J.A."/>
            <person name="Badger J.H."/>
            <person name="Distel D.L."/>
        </authorList>
    </citation>
    <scope>NUCLEOTIDE SEQUENCE [LARGE SCALE GENOMIC DNA]</scope>
    <source>
        <strain evidence="3">ATCC 39867 / T7901</strain>
    </source>
</reference>
<evidence type="ECO:0000313" key="2">
    <source>
        <dbReference type="EMBL" id="ACR13456.1"/>
    </source>
</evidence>
<dbReference type="PANTHER" id="PTHR30605:SF0">
    <property type="entry name" value="ANHYDRO-N-ACETYLMURAMIC ACID KINASE"/>
    <property type="match status" value="1"/>
</dbReference>
<name>C5BNV2_TERTT</name>